<comment type="caution">
    <text evidence="1">The sequence shown here is derived from an EMBL/GenBank/DDBJ whole genome shotgun (WGS) entry which is preliminary data.</text>
</comment>
<evidence type="ECO:0000313" key="2">
    <source>
        <dbReference type="Proteomes" id="UP001176806"/>
    </source>
</evidence>
<organism evidence="1 2">
    <name type="scientific">Flavivirga jejuensis</name>
    <dbReference type="NCBI Taxonomy" id="870487"/>
    <lineage>
        <taxon>Bacteria</taxon>
        <taxon>Pseudomonadati</taxon>
        <taxon>Bacteroidota</taxon>
        <taxon>Flavobacteriia</taxon>
        <taxon>Flavobacteriales</taxon>
        <taxon>Flavobacteriaceae</taxon>
        <taxon>Flavivirga</taxon>
    </lineage>
</organism>
<sequence length="128" mass="14034">MKRTKKETIGLLVTMKAKPSKEKEVKDFLLSGLALVSNELQTVSWFAFRINESSFGIYDTFEVEAGKQAHLKGDVAKALLAHADNLLESFDVNVSIKPVNIIASHHKPGTQNKGLLVIINAKAGKSQM</sequence>
<dbReference type="RefSeq" id="WP_303300991.1">
    <property type="nucleotide sequence ID" value="NZ_BAABDA010000051.1"/>
</dbReference>
<dbReference type="GO" id="GO:0004497">
    <property type="term" value="F:monooxygenase activity"/>
    <property type="evidence" value="ECO:0007669"/>
    <property type="project" value="UniProtKB-KW"/>
</dbReference>
<gene>
    <name evidence="1" type="ORF">Q4Q40_06575</name>
</gene>
<reference evidence="1" key="1">
    <citation type="submission" date="2023-07" db="EMBL/GenBank/DDBJ databases">
        <title>Two novel species in the genus Flavivirga.</title>
        <authorList>
            <person name="Kwon K."/>
        </authorList>
    </citation>
    <scope>NUCLEOTIDE SEQUENCE</scope>
    <source>
        <strain evidence="1">KACC 14158</strain>
    </source>
</reference>
<keyword evidence="2" id="KW-1185">Reference proteome</keyword>
<dbReference type="InterPro" id="IPR011008">
    <property type="entry name" value="Dimeric_a/b-barrel"/>
</dbReference>
<name>A0ABT8WL20_9FLAO</name>
<dbReference type="EMBL" id="JAUOEL010000002">
    <property type="protein sequence ID" value="MDO5973845.1"/>
    <property type="molecule type" value="Genomic_DNA"/>
</dbReference>
<keyword evidence="1" id="KW-0503">Monooxygenase</keyword>
<dbReference type="Proteomes" id="UP001176806">
    <property type="component" value="Unassembled WGS sequence"/>
</dbReference>
<accession>A0ABT8WL20</accession>
<evidence type="ECO:0000313" key="1">
    <source>
        <dbReference type="EMBL" id="MDO5973845.1"/>
    </source>
</evidence>
<protein>
    <submittedName>
        <fullName evidence="1">Antibiotic biosynthesis monooxygenase</fullName>
    </submittedName>
</protein>
<dbReference type="Gene3D" id="3.30.70.100">
    <property type="match status" value="1"/>
</dbReference>
<proteinExistence type="predicted"/>
<keyword evidence="1" id="KW-0560">Oxidoreductase</keyword>
<dbReference type="SUPFAM" id="SSF54909">
    <property type="entry name" value="Dimeric alpha+beta barrel"/>
    <property type="match status" value="1"/>
</dbReference>